<reference evidence="1 2" key="1">
    <citation type="journal article" date="2001" name="Science">
        <title>Complete genome sequence of a virulent isolate of Streptococcus pneumoniae.</title>
        <authorList>
            <person name="Tettelin H."/>
            <person name="Nelson K.E."/>
            <person name="Paulsen I.T."/>
            <person name="Eisen J.A."/>
            <person name="Read T.D."/>
            <person name="Peterson S."/>
            <person name="Heidelberg J."/>
            <person name="DeBoy R.T."/>
            <person name="Haft D.H."/>
            <person name="Dodson R.J."/>
            <person name="Durkin A.S."/>
            <person name="Gwinn M."/>
            <person name="Kolonay J.F."/>
            <person name="Nelson W.C."/>
            <person name="Peterson J.D."/>
            <person name="Umayam L.A."/>
            <person name="White O."/>
            <person name="Salzberg S.L."/>
            <person name="Lewis M.R."/>
            <person name="Radune D."/>
            <person name="Holtzapple E."/>
            <person name="Khouri H."/>
            <person name="Wolf A.M."/>
            <person name="Utterback T.R."/>
            <person name="Hansen C.L."/>
            <person name="McDonald L.A."/>
            <person name="Feldblyum T.V."/>
            <person name="Angiuoli S."/>
            <person name="Dickinson T."/>
            <person name="Hickey E.K."/>
            <person name="Holt I.E."/>
            <person name="Loftus B.J."/>
            <person name="Yang F."/>
            <person name="Smith H.O."/>
            <person name="Venter J.C."/>
            <person name="Dougherty B.A."/>
            <person name="Morrison D.A."/>
            <person name="Hollingshead S.K."/>
            <person name="Fraser C.M."/>
        </authorList>
    </citation>
    <scope>NUCLEOTIDE SEQUENCE [LARGE SCALE GENOMIC DNA]</scope>
    <source>
        <strain evidence="2">ATCC BAA-334 / TIGR4</strain>
    </source>
</reference>
<dbReference type="KEGG" id="spn:SP_1793"/>
<gene>
    <name evidence="1" type="ordered locus">SP_1793</name>
</gene>
<organism evidence="1 2">
    <name type="scientific">Streptococcus pneumoniae serotype 4 (strain ATCC BAA-334 / TIGR4)</name>
    <dbReference type="NCBI Taxonomy" id="170187"/>
    <lineage>
        <taxon>Bacteria</taxon>
        <taxon>Bacillati</taxon>
        <taxon>Bacillota</taxon>
        <taxon>Bacilli</taxon>
        <taxon>Lactobacillales</taxon>
        <taxon>Streptococcaceae</taxon>
        <taxon>Streptococcus</taxon>
    </lineage>
</organism>
<sequence>MKQKQPIVSRTKQHTFEELIQDQKLERLAKLSPDLVGRYGFTASCASSFANLIKEAYGGKNLNVVYASRMLALWNIACSCYHKADGYSLADALFSDKKICLDSYYYHKNTSNTITSDVIKDVYDNYNNYMVLTREATPEYIYVVQTEMPKDSDLYFYIREVLGLSFSTMHYAFLVKVLAGALARKYKPYRN</sequence>
<dbReference type="AlphaFoldDB" id="A0A0H2URC5"/>
<keyword evidence="2" id="KW-1185">Reference proteome</keyword>
<dbReference type="PaxDb" id="170187-SP_1793"/>
<dbReference type="BioCyc" id="SPNE170187:G1FZB-1824-MONOMER"/>
<name>A0A0H2URC5_STRPN</name>
<evidence type="ECO:0000313" key="2">
    <source>
        <dbReference type="Proteomes" id="UP000000585"/>
    </source>
</evidence>
<evidence type="ECO:0000313" key="1">
    <source>
        <dbReference type="EMBL" id="AAK75866.1"/>
    </source>
</evidence>
<dbReference type="Proteomes" id="UP000000585">
    <property type="component" value="Chromosome"/>
</dbReference>
<accession>A0A0H2URC5</accession>
<dbReference type="EnsemblBacteria" id="AAK75866">
    <property type="protein sequence ID" value="AAK75866"/>
    <property type="gene ID" value="SP_1793"/>
</dbReference>
<proteinExistence type="predicted"/>
<dbReference type="RefSeq" id="WP_000810872.1">
    <property type="nucleotide sequence ID" value="NC_003028.3"/>
</dbReference>
<dbReference type="EMBL" id="AE005672">
    <property type="protein sequence ID" value="AAK75866.1"/>
    <property type="molecule type" value="Genomic_DNA"/>
</dbReference>
<protein>
    <submittedName>
        <fullName evidence="1">Uncharacterized protein</fullName>
    </submittedName>
</protein>